<dbReference type="EMBL" id="CP163441">
    <property type="protein sequence ID" value="XDQ41992.1"/>
    <property type="molecule type" value="Genomic_DNA"/>
</dbReference>
<dbReference type="RefSeq" id="WP_369221540.1">
    <property type="nucleotide sequence ID" value="NZ_CP163441.1"/>
</dbReference>
<dbReference type="Gene3D" id="3.30.565.10">
    <property type="entry name" value="Histidine kinase-like ATPase, C-terminal domain"/>
    <property type="match status" value="1"/>
</dbReference>
<dbReference type="InterPro" id="IPR003594">
    <property type="entry name" value="HATPase_dom"/>
</dbReference>
<proteinExistence type="predicted"/>
<feature type="region of interest" description="Disordered" evidence="2">
    <location>
        <begin position="150"/>
        <end position="177"/>
    </location>
</feature>
<keyword evidence="4" id="KW-0547">Nucleotide-binding</keyword>
<dbReference type="AlphaFoldDB" id="A0AB39QI08"/>
<evidence type="ECO:0000313" key="4">
    <source>
        <dbReference type="EMBL" id="XDQ41992.1"/>
    </source>
</evidence>
<dbReference type="CDD" id="cd16936">
    <property type="entry name" value="HATPase_RsbW-like"/>
    <property type="match status" value="1"/>
</dbReference>
<dbReference type="InterPro" id="IPR036890">
    <property type="entry name" value="HATPase_C_sf"/>
</dbReference>
<feature type="domain" description="Histidine kinase/HSP90-like ATPase" evidence="3">
    <location>
        <begin position="27"/>
        <end position="128"/>
    </location>
</feature>
<evidence type="ECO:0000256" key="1">
    <source>
        <dbReference type="ARBA" id="ARBA00022527"/>
    </source>
</evidence>
<keyword evidence="1" id="KW-0808">Transferase</keyword>
<dbReference type="GO" id="GO:0005524">
    <property type="term" value="F:ATP binding"/>
    <property type="evidence" value="ECO:0007669"/>
    <property type="project" value="UniProtKB-KW"/>
</dbReference>
<dbReference type="SUPFAM" id="SSF55874">
    <property type="entry name" value="ATPase domain of HSP90 chaperone/DNA topoisomerase II/histidine kinase"/>
    <property type="match status" value="1"/>
</dbReference>
<sequence>MTNPPLPWFSKLELACEPTAVGWSRIHTRDTMKHWGVPEGVIDDAVLVVSELATNAVRHSRKPEEPPPWAGQSTIRRFVLALWCYPDHVQVYVQDEDRTPPIMRDSTALDSNGRGLHLVDNLSSKWGYTFPTPDPSSGKVVWAQIEFPGKPAPTDVPEHERLHLPSPSLPVEPQTRDDQAARMRSITAFRDGVMRYGHAAAY</sequence>
<name>A0AB39QI08_9ACTN</name>
<keyword evidence="4" id="KW-0067">ATP-binding</keyword>
<dbReference type="GO" id="GO:0004674">
    <property type="term" value="F:protein serine/threonine kinase activity"/>
    <property type="evidence" value="ECO:0007669"/>
    <property type="project" value="UniProtKB-KW"/>
</dbReference>
<organism evidence="4">
    <name type="scientific">Streptomyces sp. R39</name>
    <dbReference type="NCBI Taxonomy" id="3238631"/>
    <lineage>
        <taxon>Bacteria</taxon>
        <taxon>Bacillati</taxon>
        <taxon>Actinomycetota</taxon>
        <taxon>Actinomycetes</taxon>
        <taxon>Kitasatosporales</taxon>
        <taxon>Streptomycetaceae</taxon>
        <taxon>Streptomyces</taxon>
    </lineage>
</organism>
<reference evidence="4" key="1">
    <citation type="submission" date="2024-07" db="EMBL/GenBank/DDBJ databases">
        <authorList>
            <person name="Yu S.T."/>
        </authorList>
    </citation>
    <scope>NUCLEOTIDE SEQUENCE</scope>
    <source>
        <strain evidence="4">R39</strain>
    </source>
</reference>
<protein>
    <submittedName>
        <fullName evidence="4">ATP-binding protein</fullName>
    </submittedName>
</protein>
<evidence type="ECO:0000256" key="2">
    <source>
        <dbReference type="SAM" id="MobiDB-lite"/>
    </source>
</evidence>
<dbReference type="Pfam" id="PF13581">
    <property type="entry name" value="HATPase_c_2"/>
    <property type="match status" value="1"/>
</dbReference>
<evidence type="ECO:0000259" key="3">
    <source>
        <dbReference type="Pfam" id="PF13581"/>
    </source>
</evidence>
<gene>
    <name evidence="4" type="ORF">AB5J52_06805</name>
</gene>
<dbReference type="PANTHER" id="PTHR35526:SF3">
    <property type="entry name" value="ANTI-SIGMA-F FACTOR RSBW"/>
    <property type="match status" value="1"/>
</dbReference>
<keyword evidence="1" id="KW-0723">Serine/threonine-protein kinase</keyword>
<dbReference type="InterPro" id="IPR050267">
    <property type="entry name" value="Anti-sigma-factor_SerPK"/>
</dbReference>
<keyword evidence="1" id="KW-0418">Kinase</keyword>
<accession>A0AB39QI08</accession>
<dbReference type="PANTHER" id="PTHR35526">
    <property type="entry name" value="ANTI-SIGMA-F FACTOR RSBW-RELATED"/>
    <property type="match status" value="1"/>
</dbReference>